<organism evidence="4 5">
    <name type="scientific">Meira miltonrushii</name>
    <dbReference type="NCBI Taxonomy" id="1280837"/>
    <lineage>
        <taxon>Eukaryota</taxon>
        <taxon>Fungi</taxon>
        <taxon>Dikarya</taxon>
        <taxon>Basidiomycota</taxon>
        <taxon>Ustilaginomycotina</taxon>
        <taxon>Exobasidiomycetes</taxon>
        <taxon>Exobasidiales</taxon>
        <taxon>Brachybasidiaceae</taxon>
        <taxon>Meira</taxon>
    </lineage>
</organism>
<dbReference type="Gene3D" id="2.30.110.10">
    <property type="entry name" value="Electron Transport, Fmn-binding Protein, Chain A"/>
    <property type="match status" value="1"/>
</dbReference>
<feature type="transmembrane region" description="Helical" evidence="2">
    <location>
        <begin position="283"/>
        <end position="302"/>
    </location>
</feature>
<dbReference type="STRING" id="1280837.A0A316V637"/>
<evidence type="ECO:0000313" key="5">
    <source>
        <dbReference type="Proteomes" id="UP000245771"/>
    </source>
</evidence>
<dbReference type="Pfam" id="PF01243">
    <property type="entry name" value="PNPOx_N"/>
    <property type="match status" value="1"/>
</dbReference>
<dbReference type="InParanoid" id="A0A316V637"/>
<dbReference type="InterPro" id="IPR012349">
    <property type="entry name" value="Split_barrel_FMN-bd"/>
</dbReference>
<evidence type="ECO:0000259" key="3">
    <source>
        <dbReference type="Pfam" id="PF01243"/>
    </source>
</evidence>
<keyword evidence="5" id="KW-1185">Reference proteome</keyword>
<dbReference type="PANTHER" id="PTHR39336:SF3">
    <property type="entry name" value="PYRIDOXAMINE PHOSPHATE OXIDASE"/>
    <property type="match status" value="1"/>
</dbReference>
<dbReference type="AlphaFoldDB" id="A0A316V637"/>
<feature type="compositionally biased region" description="Polar residues" evidence="1">
    <location>
        <begin position="262"/>
        <end position="274"/>
    </location>
</feature>
<gene>
    <name evidence="4" type="ORF">FA14DRAFT_162271</name>
</gene>
<dbReference type="OrthoDB" id="539398at2759"/>
<dbReference type="PANTHER" id="PTHR39336">
    <property type="entry name" value="PYRIDOXAMINE PHOSPHATE OXIDASE FAMILY PROTEIN (AFU_ORTHOLOGUE AFUA_6G11440)"/>
    <property type="match status" value="1"/>
</dbReference>
<protein>
    <recommendedName>
        <fullName evidence="3">Pyridoxamine 5'-phosphate oxidase N-terminal domain-containing protein</fullName>
    </recommendedName>
</protein>
<accession>A0A316V637</accession>
<keyword evidence="2" id="KW-0812">Transmembrane</keyword>
<feature type="domain" description="Pyridoxamine 5'-phosphate oxidase N-terminal" evidence="3">
    <location>
        <begin position="9"/>
        <end position="139"/>
    </location>
</feature>
<evidence type="ECO:0000313" key="4">
    <source>
        <dbReference type="EMBL" id="PWN31941.1"/>
    </source>
</evidence>
<feature type="compositionally biased region" description="Basic and acidic residues" evidence="1">
    <location>
        <begin position="237"/>
        <end position="246"/>
    </location>
</feature>
<evidence type="ECO:0000256" key="1">
    <source>
        <dbReference type="SAM" id="MobiDB-lite"/>
    </source>
</evidence>
<dbReference type="SUPFAM" id="SSF50475">
    <property type="entry name" value="FMN-binding split barrel"/>
    <property type="match status" value="1"/>
</dbReference>
<dbReference type="GeneID" id="37021288"/>
<keyword evidence="2" id="KW-1133">Transmembrane helix</keyword>
<dbReference type="Proteomes" id="UP000245771">
    <property type="component" value="Unassembled WGS sequence"/>
</dbReference>
<reference evidence="4 5" key="1">
    <citation type="journal article" date="2018" name="Mol. Biol. Evol.">
        <title>Broad Genomic Sampling Reveals a Smut Pathogenic Ancestry of the Fungal Clade Ustilaginomycotina.</title>
        <authorList>
            <person name="Kijpornyongpan T."/>
            <person name="Mondo S.J."/>
            <person name="Barry K."/>
            <person name="Sandor L."/>
            <person name="Lee J."/>
            <person name="Lipzen A."/>
            <person name="Pangilinan J."/>
            <person name="LaButti K."/>
            <person name="Hainaut M."/>
            <person name="Henrissat B."/>
            <person name="Grigoriev I.V."/>
            <person name="Spatafora J.W."/>
            <person name="Aime M.C."/>
        </authorList>
    </citation>
    <scope>NUCLEOTIDE SEQUENCE [LARGE SCALE GENOMIC DNA]</scope>
    <source>
        <strain evidence="4 5">MCA 3882</strain>
    </source>
</reference>
<sequence length="315" mass="35249">MGKIYDEIPDNLVAFIQKSKMFFVATSPLNGGSVNVSPKANEGTFEYVNKNRVRYMDLTGSGNETISHLLEPGNGRITMCFINIEEGLPNIVRLYGKGTVYERGTDEQFDQKWQEVHNGEKVPVGGRAIIDIAVHTCSTSCGYSMPIYEFKRKRTVLDDVISKYEKFSPEQLAKTKGEKVPENAYLLVGGDGKQEYKREFQSGLETYWAVVNNLSIDGLPGLRSVRDSLNKEQQQKLMDKRQRHDQLQAPQEDLGPIKPVQPQDQTQPQAKVKSITSNPTSNFHLFIAFTLGCALTAALFLAQQRSAGSFMNISL</sequence>
<feature type="region of interest" description="Disordered" evidence="1">
    <location>
        <begin position="237"/>
        <end position="274"/>
    </location>
</feature>
<name>A0A316V637_9BASI</name>
<keyword evidence="2" id="KW-0472">Membrane</keyword>
<evidence type="ECO:0000256" key="2">
    <source>
        <dbReference type="SAM" id="Phobius"/>
    </source>
</evidence>
<dbReference type="EMBL" id="KZ819606">
    <property type="protein sequence ID" value="PWN31941.1"/>
    <property type="molecule type" value="Genomic_DNA"/>
</dbReference>
<dbReference type="InterPro" id="IPR011576">
    <property type="entry name" value="Pyridox_Oxase_N"/>
</dbReference>
<dbReference type="RefSeq" id="XP_025352243.1">
    <property type="nucleotide sequence ID" value="XM_025499507.1"/>
</dbReference>
<proteinExistence type="predicted"/>